<dbReference type="EMBL" id="GBXM01012601">
    <property type="protein sequence ID" value="JAH95976.1"/>
    <property type="molecule type" value="Transcribed_RNA"/>
</dbReference>
<organism evidence="1">
    <name type="scientific">Anguilla anguilla</name>
    <name type="common">European freshwater eel</name>
    <name type="synonym">Muraena anguilla</name>
    <dbReference type="NCBI Taxonomy" id="7936"/>
    <lineage>
        <taxon>Eukaryota</taxon>
        <taxon>Metazoa</taxon>
        <taxon>Chordata</taxon>
        <taxon>Craniata</taxon>
        <taxon>Vertebrata</taxon>
        <taxon>Euteleostomi</taxon>
        <taxon>Actinopterygii</taxon>
        <taxon>Neopterygii</taxon>
        <taxon>Teleostei</taxon>
        <taxon>Anguilliformes</taxon>
        <taxon>Anguillidae</taxon>
        <taxon>Anguilla</taxon>
    </lineage>
</organism>
<evidence type="ECO:0000313" key="1">
    <source>
        <dbReference type="EMBL" id="JAH95976.1"/>
    </source>
</evidence>
<accession>A0A0E9X0J5</accession>
<proteinExistence type="predicted"/>
<protein>
    <submittedName>
        <fullName evidence="1">Uncharacterized protein</fullName>
    </submittedName>
</protein>
<reference evidence="1" key="1">
    <citation type="submission" date="2014-11" db="EMBL/GenBank/DDBJ databases">
        <authorList>
            <person name="Amaro Gonzalez C."/>
        </authorList>
    </citation>
    <scope>NUCLEOTIDE SEQUENCE</scope>
</reference>
<sequence length="39" mass="4149">MLGLHVKHNAGPLCNATMTCERDCLTPGLVLKSADLEPV</sequence>
<dbReference type="AlphaFoldDB" id="A0A0E9X0J5"/>
<name>A0A0E9X0J5_ANGAN</name>
<reference evidence="1" key="2">
    <citation type="journal article" date="2015" name="Fish Shellfish Immunol.">
        <title>Early steps in the European eel (Anguilla anguilla)-Vibrio vulnificus interaction in the gills: Role of the RtxA13 toxin.</title>
        <authorList>
            <person name="Callol A."/>
            <person name="Pajuelo D."/>
            <person name="Ebbesson L."/>
            <person name="Teles M."/>
            <person name="MacKenzie S."/>
            <person name="Amaro C."/>
        </authorList>
    </citation>
    <scope>NUCLEOTIDE SEQUENCE</scope>
</reference>